<dbReference type="PANTHER" id="PTHR12917">
    <property type="entry name" value="ASPARTYL PROTEASE DDI-RELATED"/>
    <property type="match status" value="1"/>
</dbReference>
<dbReference type="Gene3D" id="2.40.70.10">
    <property type="entry name" value="Acid Proteases"/>
    <property type="match status" value="1"/>
</dbReference>
<organism evidence="1 2">
    <name type="scientific">Chenopodium quinoa</name>
    <name type="common">Quinoa</name>
    <dbReference type="NCBI Taxonomy" id="63459"/>
    <lineage>
        <taxon>Eukaryota</taxon>
        <taxon>Viridiplantae</taxon>
        <taxon>Streptophyta</taxon>
        <taxon>Embryophyta</taxon>
        <taxon>Tracheophyta</taxon>
        <taxon>Spermatophyta</taxon>
        <taxon>Magnoliopsida</taxon>
        <taxon>eudicotyledons</taxon>
        <taxon>Gunneridae</taxon>
        <taxon>Pentapetalae</taxon>
        <taxon>Caryophyllales</taxon>
        <taxon>Chenopodiaceae</taxon>
        <taxon>Chenopodioideae</taxon>
        <taxon>Atripliceae</taxon>
        <taxon>Chenopodium</taxon>
    </lineage>
</organism>
<dbReference type="EnsemblPlants" id="AUR62042638-RA">
    <property type="protein sequence ID" value="AUR62042638-RA:cds"/>
    <property type="gene ID" value="AUR62042638"/>
</dbReference>
<dbReference type="Pfam" id="PF13650">
    <property type="entry name" value="Asp_protease_2"/>
    <property type="match status" value="1"/>
</dbReference>
<evidence type="ECO:0000313" key="1">
    <source>
        <dbReference type="EnsemblPlants" id="AUR62042638-RA:cds"/>
    </source>
</evidence>
<dbReference type="InterPro" id="IPR021109">
    <property type="entry name" value="Peptidase_aspartic_dom_sf"/>
</dbReference>
<sequence length="233" mass="25903">MWQKLNAIIARGEEPAPEMSMGEMVLWEKTQLARIKLLNTTSVEEYVPKGEAYSTNDGTSVKQGCSLMIVDWEVNEVPTRLLVDTGALHNFLSKQEAKALGVKFTRVDGEMKAINSKATPVYGRAWGVPVRLGKRKGKFNFLVVDIDDEDVGRDIGIKVAQLKEQDVRVSALKAWWAPRQRRQDAVHGRIKVTKILGTKHRGIPIGGTTRLKCGVNGRDGQRRTGASKGRVVR</sequence>
<protein>
    <submittedName>
        <fullName evidence="1">Uncharacterized protein</fullName>
    </submittedName>
</protein>
<dbReference type="Gramene" id="AUR62042638-RA">
    <property type="protein sequence ID" value="AUR62042638-RA:cds"/>
    <property type="gene ID" value="AUR62042638"/>
</dbReference>
<keyword evidence="2" id="KW-1185">Reference proteome</keyword>
<accession>A0A803N9K4</accession>
<evidence type="ECO:0000313" key="2">
    <source>
        <dbReference type="Proteomes" id="UP000596660"/>
    </source>
</evidence>
<dbReference type="SUPFAM" id="SSF50630">
    <property type="entry name" value="Acid proteases"/>
    <property type="match status" value="1"/>
</dbReference>
<dbReference type="CDD" id="cd00303">
    <property type="entry name" value="retropepsin_like"/>
    <property type="match status" value="1"/>
</dbReference>
<reference evidence="1" key="1">
    <citation type="journal article" date="2017" name="Nature">
        <title>The genome of Chenopodium quinoa.</title>
        <authorList>
            <person name="Jarvis D.E."/>
            <person name="Ho Y.S."/>
            <person name="Lightfoot D.J."/>
            <person name="Schmoeckel S.M."/>
            <person name="Li B."/>
            <person name="Borm T.J.A."/>
            <person name="Ohyanagi H."/>
            <person name="Mineta K."/>
            <person name="Michell C.T."/>
            <person name="Saber N."/>
            <person name="Kharbatia N.M."/>
            <person name="Rupper R.R."/>
            <person name="Sharp A.R."/>
            <person name="Dally N."/>
            <person name="Boughton B.A."/>
            <person name="Woo Y.H."/>
            <person name="Gao G."/>
            <person name="Schijlen E.G.W.M."/>
            <person name="Guo X."/>
            <person name="Momin A.A."/>
            <person name="Negrao S."/>
            <person name="Al-Babili S."/>
            <person name="Gehring C."/>
            <person name="Roessner U."/>
            <person name="Jung C."/>
            <person name="Murphy K."/>
            <person name="Arold S.T."/>
            <person name="Gojobori T."/>
            <person name="van der Linden C.G."/>
            <person name="van Loo E.N."/>
            <person name="Jellen E.N."/>
            <person name="Maughan P.J."/>
            <person name="Tester M."/>
        </authorList>
    </citation>
    <scope>NUCLEOTIDE SEQUENCE [LARGE SCALE GENOMIC DNA]</scope>
    <source>
        <strain evidence="1">cv. PI 614886</strain>
    </source>
</reference>
<dbReference type="PANTHER" id="PTHR12917:SF18">
    <property type="entry name" value="DNA DAMAGE-INDUCIBLE PROTEIN 1-LIKE"/>
    <property type="match status" value="1"/>
</dbReference>
<dbReference type="Proteomes" id="UP000596660">
    <property type="component" value="Unplaced"/>
</dbReference>
<name>A0A803N9K4_CHEQI</name>
<proteinExistence type="predicted"/>
<dbReference type="AlphaFoldDB" id="A0A803N9K4"/>
<reference evidence="1" key="2">
    <citation type="submission" date="2021-03" db="UniProtKB">
        <authorList>
            <consortium name="EnsemblPlants"/>
        </authorList>
    </citation>
    <scope>IDENTIFICATION</scope>
</reference>